<reference evidence="2 3" key="1">
    <citation type="submission" date="2018-03" db="EMBL/GenBank/DDBJ databases">
        <title>Genomic Encyclopedia of Archaeal and Bacterial Type Strains, Phase II (KMG-II): from individual species to whole genera.</title>
        <authorList>
            <person name="Goeker M."/>
        </authorList>
    </citation>
    <scope>NUCLEOTIDE SEQUENCE [LARGE SCALE GENOMIC DNA]</scope>
    <source>
        <strain evidence="2 3">DSM 45348</strain>
    </source>
</reference>
<dbReference type="EMBL" id="PVZG01000001">
    <property type="protein sequence ID" value="PRY33127.1"/>
    <property type="molecule type" value="Genomic_DNA"/>
</dbReference>
<evidence type="ECO:0000313" key="2">
    <source>
        <dbReference type="EMBL" id="PRY33127.1"/>
    </source>
</evidence>
<dbReference type="Proteomes" id="UP000239209">
    <property type="component" value="Unassembled WGS sequence"/>
</dbReference>
<feature type="region of interest" description="Disordered" evidence="1">
    <location>
        <begin position="1"/>
        <end position="84"/>
    </location>
</feature>
<feature type="compositionally biased region" description="Low complexity" evidence="1">
    <location>
        <begin position="18"/>
        <end position="34"/>
    </location>
</feature>
<proteinExistence type="predicted"/>
<evidence type="ECO:0000313" key="3">
    <source>
        <dbReference type="Proteomes" id="UP000239209"/>
    </source>
</evidence>
<gene>
    <name evidence="2" type="ORF">CLV70_101288</name>
</gene>
<dbReference type="AlphaFoldDB" id="A0A2T0SIB9"/>
<feature type="compositionally biased region" description="Low complexity" evidence="1">
    <location>
        <begin position="51"/>
        <end position="62"/>
    </location>
</feature>
<evidence type="ECO:0000256" key="1">
    <source>
        <dbReference type="SAM" id="MobiDB-lite"/>
    </source>
</evidence>
<keyword evidence="3" id="KW-1185">Reference proteome</keyword>
<name>A0A2T0SIB9_9ACTN</name>
<organism evidence="2 3">
    <name type="scientific">Pseudosporangium ferrugineum</name>
    <dbReference type="NCBI Taxonomy" id="439699"/>
    <lineage>
        <taxon>Bacteria</taxon>
        <taxon>Bacillati</taxon>
        <taxon>Actinomycetota</taxon>
        <taxon>Actinomycetes</taxon>
        <taxon>Micromonosporales</taxon>
        <taxon>Micromonosporaceae</taxon>
        <taxon>Pseudosporangium</taxon>
    </lineage>
</organism>
<comment type="caution">
    <text evidence="2">The sequence shown here is derived from an EMBL/GenBank/DDBJ whole genome shotgun (WGS) entry which is preliminary data.</text>
</comment>
<sequence>MPAYGSERSAAAGRDRTTSSPRAAAVAATASSSADLPIPSGPCNATPPPAASRASTAASSGPLPNRVAAAGRAPVSRAVSPGES</sequence>
<protein>
    <submittedName>
        <fullName evidence="2">Uncharacterized protein</fullName>
    </submittedName>
</protein>
<accession>A0A2T0SIB9</accession>